<dbReference type="InterPro" id="IPR038987">
    <property type="entry name" value="MoeA-like"/>
</dbReference>
<dbReference type="Proteomes" id="UP000694941">
    <property type="component" value="Unplaced"/>
</dbReference>
<keyword evidence="4 5" id="KW-0501">Molybdenum cofactor biosynthesis</keyword>
<accession>A0ABM1SKS0</accession>
<dbReference type="Gene3D" id="2.40.340.10">
    <property type="entry name" value="MoeA, C-terminal, domain IV"/>
    <property type="match status" value="1"/>
</dbReference>
<keyword evidence="5" id="KW-0460">Magnesium</keyword>
<evidence type="ECO:0000256" key="2">
    <source>
        <dbReference type="ARBA" id="ARBA00007589"/>
    </source>
</evidence>
<evidence type="ECO:0000259" key="6">
    <source>
        <dbReference type="SMART" id="SM00852"/>
    </source>
</evidence>
<dbReference type="NCBIfam" id="NF045515">
    <property type="entry name" value="Glp_gephyrin"/>
    <property type="match status" value="1"/>
</dbReference>
<protein>
    <submittedName>
        <fullName evidence="8">Gephyrin-like isoform X1</fullName>
    </submittedName>
</protein>
<dbReference type="Pfam" id="PF03454">
    <property type="entry name" value="MoeA_C"/>
    <property type="match status" value="1"/>
</dbReference>
<comment type="function">
    <text evidence="5">Catalyzes two steps in the biosynthesis of the molybdenum cofactor. In the first step, molybdopterin is adenylated. Subsequently, molybdate is inserted into adenylated molybdopterin and AMP is released.</text>
</comment>
<gene>
    <name evidence="8" type="primary">LOC106461525</name>
</gene>
<dbReference type="Pfam" id="PF03453">
    <property type="entry name" value="MoeA_N"/>
    <property type="match status" value="1"/>
</dbReference>
<comment type="similarity">
    <text evidence="5">Belongs to the MoeA family.</text>
</comment>
<dbReference type="CDD" id="cd00887">
    <property type="entry name" value="MoeA"/>
    <property type="match status" value="1"/>
</dbReference>
<comment type="catalytic activity">
    <reaction evidence="5">
        <text>adenylyl-molybdopterin + molybdate = Mo-molybdopterin + AMP + H(+)</text>
        <dbReference type="Rhea" id="RHEA:35047"/>
        <dbReference type="ChEBI" id="CHEBI:15378"/>
        <dbReference type="ChEBI" id="CHEBI:36264"/>
        <dbReference type="ChEBI" id="CHEBI:62727"/>
        <dbReference type="ChEBI" id="CHEBI:71302"/>
        <dbReference type="ChEBI" id="CHEBI:456215"/>
    </reaction>
</comment>
<dbReference type="Gene3D" id="3.90.105.10">
    <property type="entry name" value="Molybdopterin biosynthesis moea protein, domain 2"/>
    <property type="match status" value="1"/>
</dbReference>
<keyword evidence="5" id="KW-0500">Molybdenum</keyword>
<comment type="similarity">
    <text evidence="3">In the C-terminal section; belongs to the MoeA family.</text>
</comment>
<evidence type="ECO:0000256" key="5">
    <source>
        <dbReference type="RuleBase" id="RU365090"/>
    </source>
</evidence>
<evidence type="ECO:0000313" key="8">
    <source>
        <dbReference type="RefSeq" id="XP_022244226.1"/>
    </source>
</evidence>
<comment type="pathway">
    <text evidence="1 5">Cofactor biosynthesis; molybdopterin biosynthesis.</text>
</comment>
<proteinExistence type="inferred from homology"/>
<dbReference type="PANTHER" id="PTHR10192:SF5">
    <property type="entry name" value="GEPHYRIN"/>
    <property type="match status" value="1"/>
</dbReference>
<dbReference type="PANTHER" id="PTHR10192">
    <property type="entry name" value="MOLYBDOPTERIN BIOSYNTHESIS PROTEIN"/>
    <property type="match status" value="1"/>
</dbReference>
<dbReference type="Gene3D" id="2.170.190.11">
    <property type="entry name" value="Molybdopterin biosynthesis moea protein, domain 3"/>
    <property type="match status" value="1"/>
</dbReference>
<keyword evidence="5" id="KW-0808">Transferase</keyword>
<feature type="domain" description="MoaB/Mog" evidence="6">
    <location>
        <begin position="22"/>
        <end position="167"/>
    </location>
</feature>
<dbReference type="CDD" id="cd00886">
    <property type="entry name" value="MogA_MoaB"/>
    <property type="match status" value="1"/>
</dbReference>
<dbReference type="PROSITE" id="PS01078">
    <property type="entry name" value="MOCF_BIOSYNTHESIS_1"/>
    <property type="match status" value="1"/>
</dbReference>
<dbReference type="SUPFAM" id="SSF63867">
    <property type="entry name" value="MoeA C-terminal domain-like"/>
    <property type="match status" value="1"/>
</dbReference>
<evidence type="ECO:0000256" key="4">
    <source>
        <dbReference type="ARBA" id="ARBA00023150"/>
    </source>
</evidence>
<dbReference type="RefSeq" id="XP_022244226.1">
    <property type="nucleotide sequence ID" value="XM_022388518.1"/>
</dbReference>
<dbReference type="InterPro" id="IPR005110">
    <property type="entry name" value="MoeA_linker/N"/>
</dbReference>
<feature type="domain" description="MoaB/Mog" evidence="6">
    <location>
        <begin position="396"/>
        <end position="539"/>
    </location>
</feature>
<dbReference type="GeneID" id="106461525"/>
<dbReference type="InterPro" id="IPR036425">
    <property type="entry name" value="MoaB/Mog-like_dom_sf"/>
</dbReference>
<dbReference type="InterPro" id="IPR036135">
    <property type="entry name" value="MoeA_linker/N_sf"/>
</dbReference>
<comment type="catalytic activity">
    <reaction evidence="5">
        <text>molybdopterin + ATP + H(+) = adenylyl-molybdopterin + diphosphate</text>
        <dbReference type="Rhea" id="RHEA:31331"/>
        <dbReference type="ChEBI" id="CHEBI:15378"/>
        <dbReference type="ChEBI" id="CHEBI:30616"/>
        <dbReference type="ChEBI" id="CHEBI:33019"/>
        <dbReference type="ChEBI" id="CHEBI:58698"/>
        <dbReference type="ChEBI" id="CHEBI:62727"/>
    </reaction>
</comment>
<dbReference type="InterPro" id="IPR001453">
    <property type="entry name" value="MoaB/Mog_dom"/>
</dbReference>
<name>A0ABM1SKS0_LIMPO</name>
<dbReference type="SUPFAM" id="SSF63882">
    <property type="entry name" value="MoeA N-terminal region -like"/>
    <property type="match status" value="1"/>
</dbReference>
<dbReference type="Pfam" id="PF00994">
    <property type="entry name" value="MoCF_biosynth"/>
    <property type="match status" value="2"/>
</dbReference>
<evidence type="ECO:0000256" key="3">
    <source>
        <dbReference type="ARBA" id="ARBA00008339"/>
    </source>
</evidence>
<dbReference type="InterPro" id="IPR005111">
    <property type="entry name" value="MoeA_C_domain_IV"/>
</dbReference>
<evidence type="ECO:0000313" key="7">
    <source>
        <dbReference type="Proteomes" id="UP000694941"/>
    </source>
</evidence>
<dbReference type="SUPFAM" id="SSF53218">
    <property type="entry name" value="Molybdenum cofactor biosynthesis proteins"/>
    <property type="match status" value="2"/>
</dbReference>
<evidence type="ECO:0000256" key="1">
    <source>
        <dbReference type="ARBA" id="ARBA00005046"/>
    </source>
</evidence>
<comment type="cofactor">
    <cofactor evidence="5">
        <name>Mg(2+)</name>
        <dbReference type="ChEBI" id="CHEBI:18420"/>
    </cofactor>
</comment>
<comment type="similarity">
    <text evidence="2">In the N-terminal section; belongs to the MoaB/Mog family.</text>
</comment>
<dbReference type="InterPro" id="IPR008284">
    <property type="entry name" value="MoCF_biosynth_CS"/>
</dbReference>
<dbReference type="PROSITE" id="PS01079">
    <property type="entry name" value="MOCF_BIOSYNTHESIS_2"/>
    <property type="match status" value="1"/>
</dbReference>
<sequence>MERFVERYIMSASNNERLIQTGILTVSDRCFKGQAVDKSGHNLQAMVPNLFKAEITATQCVPDDINKIQEVLLHWCDNMKLDLVLTTGGTGCTPRDVTPEATKVILEREAPGMATAMMIESLKITPLAMISRLICGIRGKTLILNLPGSTNGSKQCMAFVKSAIPHAVDQLNADTEKIDETHRFLRHASCKTYPKKKHEEMTVTVSDKPRQSPYPLISVAEAQAVVLKEADCLQTQILDFEEALGYVLAEEITSADNIPPFPASVKDGYAVLSSDGAGIRKVVGDVPAGFWPDDLIVNSGSCIRINTGAAVPSGADAVVQVEDTELLETSEDGQKELKITILKPPTVGQDIRPPGSDVKQGTVVLSSGSNLGPAELGLLATVGTTKVSVYCKPRIAVLSTGNELVRPDEFLQPGCIRDSNKTSLKSLLQHRGFTVVDAGIAIDNHEDLVKKFKKAFEVADVVVSSGGVSMGERDILKQVLENSFGAKIHFGRVFMKPGKPTTFATLQFKSKKKLVFGLPGNPVSAIVTCNLYVLPVLRKMMGFHRPLNTTIKVKLAHPVTLDLRPEYHCATLKWELENPVPSATSTGKLISSRLLSMTSANCLLILPPRTNSLEMLDKGQQVDAVIIDWI</sequence>
<dbReference type="NCBIfam" id="TIGR00177">
    <property type="entry name" value="molyb_syn"/>
    <property type="match status" value="2"/>
</dbReference>
<reference evidence="8" key="1">
    <citation type="submission" date="2025-08" db="UniProtKB">
        <authorList>
            <consortium name="RefSeq"/>
        </authorList>
    </citation>
    <scope>IDENTIFICATION</scope>
    <source>
        <tissue evidence="8">Muscle</tissue>
    </source>
</reference>
<organism evidence="7 8">
    <name type="scientific">Limulus polyphemus</name>
    <name type="common">Atlantic horseshoe crab</name>
    <dbReference type="NCBI Taxonomy" id="6850"/>
    <lineage>
        <taxon>Eukaryota</taxon>
        <taxon>Metazoa</taxon>
        <taxon>Ecdysozoa</taxon>
        <taxon>Arthropoda</taxon>
        <taxon>Chelicerata</taxon>
        <taxon>Merostomata</taxon>
        <taxon>Xiphosura</taxon>
        <taxon>Limulidae</taxon>
        <taxon>Limulus</taxon>
    </lineage>
</organism>
<keyword evidence="7" id="KW-1185">Reference proteome</keyword>
<dbReference type="Gene3D" id="3.40.980.10">
    <property type="entry name" value="MoaB/Mog-like domain"/>
    <property type="match status" value="2"/>
</dbReference>
<keyword evidence="5" id="KW-0479">Metal-binding</keyword>
<dbReference type="SMART" id="SM00852">
    <property type="entry name" value="MoCF_biosynth"/>
    <property type="match status" value="2"/>
</dbReference>
<dbReference type="InterPro" id="IPR036688">
    <property type="entry name" value="MoeA_C_domain_IV_sf"/>
</dbReference>